<dbReference type="EMBL" id="JAOWLB010000040">
    <property type="protein sequence ID" value="MCV2891382.1"/>
    <property type="molecule type" value="Genomic_DNA"/>
</dbReference>
<organism evidence="1 2">
    <name type="scientific">Ruegeria aquimaris</name>
    <dbReference type="NCBI Taxonomy" id="2984333"/>
    <lineage>
        <taxon>Bacteria</taxon>
        <taxon>Pseudomonadati</taxon>
        <taxon>Pseudomonadota</taxon>
        <taxon>Alphaproteobacteria</taxon>
        <taxon>Rhodobacterales</taxon>
        <taxon>Roseobacteraceae</taxon>
        <taxon>Ruegeria</taxon>
    </lineage>
</organism>
<dbReference type="RefSeq" id="WP_263830970.1">
    <property type="nucleotide sequence ID" value="NZ_JAOWLB010000040.1"/>
</dbReference>
<sequence length="164" mass="18446">MNKDKGTALTLMQRVEVQTEVLVPLLRHLRAELGEEAANALVYPVLRDSMREWIASIAATDGNPTENWRETSDKVATMFTGDLDLKVVEQDDRTLSVDVIRCRYADFFRNLGEPDLGAILTCELDNHIADRSAPEVRMMRETTIMAGGRCCPFRYQIAPDAPCD</sequence>
<evidence type="ECO:0000313" key="1">
    <source>
        <dbReference type="EMBL" id="MCV2891382.1"/>
    </source>
</evidence>
<gene>
    <name evidence="1" type="ORF">OE747_24005</name>
</gene>
<reference evidence="1 2" key="1">
    <citation type="submission" date="2022-10" db="EMBL/GenBank/DDBJ databases">
        <title>Ruegeria sp. nov., isolated from ocean surface sediments.</title>
        <authorList>
            <person name="He W."/>
            <person name="Xue H.-P."/>
            <person name="Zhang D.-F."/>
        </authorList>
    </citation>
    <scope>NUCLEOTIDE SEQUENCE [LARGE SCALE GENOMIC DNA]</scope>
    <source>
        <strain evidence="1 2">XHP0148</strain>
    </source>
</reference>
<proteinExistence type="predicted"/>
<keyword evidence="2" id="KW-1185">Reference proteome</keyword>
<accession>A0ABT3ASW0</accession>
<dbReference type="GO" id="GO:0016787">
    <property type="term" value="F:hydrolase activity"/>
    <property type="evidence" value="ECO:0007669"/>
    <property type="project" value="UniProtKB-KW"/>
</dbReference>
<dbReference type="Proteomes" id="UP001320899">
    <property type="component" value="Unassembled WGS sequence"/>
</dbReference>
<dbReference type="InterPro" id="IPR026002">
    <property type="entry name" value="ATC_hydrolase-like"/>
</dbReference>
<comment type="caution">
    <text evidence="1">The sequence shown here is derived from an EMBL/GenBank/DDBJ whole genome shotgun (WGS) entry which is preliminary data.</text>
</comment>
<name>A0ABT3ASW0_9RHOB</name>
<protein>
    <submittedName>
        <fullName evidence="1">L-2-amino-thiazoline-4-carboxylic acid hydrolase</fullName>
    </submittedName>
</protein>
<evidence type="ECO:0000313" key="2">
    <source>
        <dbReference type="Proteomes" id="UP001320899"/>
    </source>
</evidence>
<dbReference type="Pfam" id="PF14196">
    <property type="entry name" value="ATC_hydrolase"/>
    <property type="match status" value="1"/>
</dbReference>
<keyword evidence="1" id="KW-0378">Hydrolase</keyword>